<organism evidence="2 3">
    <name type="scientific">Thiothrix lacustris</name>
    <dbReference type="NCBI Taxonomy" id="525917"/>
    <lineage>
        <taxon>Bacteria</taxon>
        <taxon>Pseudomonadati</taxon>
        <taxon>Pseudomonadota</taxon>
        <taxon>Gammaproteobacteria</taxon>
        <taxon>Thiotrichales</taxon>
        <taxon>Thiotrichaceae</taxon>
        <taxon>Thiothrix</taxon>
    </lineage>
</organism>
<comment type="caution">
    <text evidence="2">The sequence shown here is derived from an EMBL/GenBank/DDBJ whole genome shotgun (WGS) entry which is preliminary data.</text>
</comment>
<gene>
    <name evidence="2" type="ORF">BWK73_11420</name>
</gene>
<reference evidence="2 3" key="1">
    <citation type="submission" date="2017-01" db="EMBL/GenBank/DDBJ databases">
        <title>Novel large sulfur bacteria in the metagenomes of groundwater-fed chemosynthetic microbial mats in the Lake Huron basin.</title>
        <authorList>
            <person name="Sharrar A.M."/>
            <person name="Flood B.E."/>
            <person name="Bailey J.V."/>
            <person name="Jones D.S."/>
            <person name="Biddanda B."/>
            <person name="Ruberg S.A."/>
            <person name="Marcus D.N."/>
            <person name="Dick G.J."/>
        </authorList>
    </citation>
    <scope>NUCLEOTIDE SEQUENCE [LARGE SCALE GENOMIC DNA]</scope>
    <source>
        <strain evidence="2">A8</strain>
    </source>
</reference>
<sequence length="753" mass="86680">MLGNFFKPKWQHAAANVRLKSLATLAGDSVELIKIAQSDPDNDVRMEAITRLHHIPTLVQLGHTAGSIGERSRQRVIGLAATDHRHDHLLTEVFAWLQNPALLRSIARDSMRGVKLRHQAIAKLDDQELLFSIASNDTSKDIQYSAAAQIHDLAQLQALEKLHGKNNKRLRQLLKEREDVVQQQHKQHADIDALCAEAATLGNTQRWAQEKTRVKVLEQRWQKISKTANEAQQQRFQQALTDFQQRLQAWENAHTQQQQLQAQQAAEQARLAAEAQQQADADAQAQQERLEQEQQREAAVRKHRQQQQAQQEQTLNDLHNSLKTLEAYLEAEQYGEAIEVHKALRENLKQATHIPGKDQAFFQRRLQALAPFLRELQDWRRWGTDQVRKQLIETAEYLRTDEELDPQERAKKIHSLREEWRKLSQLEPGQQHTLWKAFDSNATAAYEPSKQYFAEQAQQRATHLEQRNSICAQLEALHADTNWENPDWRALQVALNDSRKHWKAAGTVGHKDWKSVNDRFNAAMDALETHFKAERARNWQERSQLVEQAKALLDSPNTAQAIEQAKMLQTQWQISLSSRPSDEQRLWKQFREPIDTLFARAREERQQQQQEREAQLAETTRQSEEQRQRELARQQQQRADLETLAAESTQHKQADTSADAQIENRNAGELLCLQLEILLALESPAEFQATRLKYQVAQLSETMRSRKETAQPSSHALPILKQWYALGGMPATALASQTARIEKIKQALVQALP</sequence>
<proteinExistence type="predicted"/>
<feature type="region of interest" description="Disordered" evidence="1">
    <location>
        <begin position="602"/>
        <end position="658"/>
    </location>
</feature>
<dbReference type="Pfam" id="PF03993">
    <property type="entry name" value="DUF349"/>
    <property type="match status" value="1"/>
</dbReference>
<evidence type="ECO:0000256" key="1">
    <source>
        <dbReference type="SAM" id="MobiDB-lite"/>
    </source>
</evidence>
<feature type="compositionally biased region" description="Basic and acidic residues" evidence="1">
    <location>
        <begin position="288"/>
        <end position="300"/>
    </location>
</feature>
<dbReference type="AlphaFoldDB" id="A0A1Y1QU69"/>
<accession>A0A1Y1QU69</accession>
<dbReference type="EMBL" id="MTEJ01000042">
    <property type="protein sequence ID" value="OQX13720.1"/>
    <property type="molecule type" value="Genomic_DNA"/>
</dbReference>
<evidence type="ECO:0008006" key="4">
    <source>
        <dbReference type="Google" id="ProtNLM"/>
    </source>
</evidence>
<dbReference type="InterPro" id="IPR007139">
    <property type="entry name" value="DUF349"/>
</dbReference>
<feature type="compositionally biased region" description="Low complexity" evidence="1">
    <location>
        <begin position="271"/>
        <end position="287"/>
    </location>
</feature>
<dbReference type="Proteomes" id="UP000192491">
    <property type="component" value="Unassembled WGS sequence"/>
</dbReference>
<evidence type="ECO:0000313" key="3">
    <source>
        <dbReference type="Proteomes" id="UP000192491"/>
    </source>
</evidence>
<name>A0A1Y1QU69_9GAMM</name>
<feature type="compositionally biased region" description="Basic and acidic residues" evidence="1">
    <location>
        <begin position="602"/>
        <end position="632"/>
    </location>
</feature>
<protein>
    <recommendedName>
        <fullName evidence="4">DUF349 domain-containing protein</fullName>
    </recommendedName>
</protein>
<feature type="region of interest" description="Disordered" evidence="1">
    <location>
        <begin position="271"/>
        <end position="312"/>
    </location>
</feature>
<evidence type="ECO:0000313" key="2">
    <source>
        <dbReference type="EMBL" id="OQX13720.1"/>
    </source>
</evidence>